<dbReference type="SUPFAM" id="SSF51197">
    <property type="entry name" value="Clavaminate synthase-like"/>
    <property type="match status" value="1"/>
</dbReference>
<dbReference type="Proteomes" id="UP000284531">
    <property type="component" value="Unassembled WGS sequence"/>
</dbReference>
<protein>
    <submittedName>
        <fullName evidence="2">Tellurite resistance-related uncharacterized protein</fullName>
    </submittedName>
</protein>
<dbReference type="InterPro" id="IPR014710">
    <property type="entry name" value="RmlC-like_jellyroll"/>
</dbReference>
<dbReference type="Gene3D" id="2.60.120.10">
    <property type="entry name" value="Jelly Rolls"/>
    <property type="match status" value="1"/>
</dbReference>
<name>A0A419XAM1_9BACT</name>
<dbReference type="OrthoDB" id="9804312at2"/>
<evidence type="ECO:0000313" key="2">
    <source>
        <dbReference type="EMBL" id="RKE04804.1"/>
    </source>
</evidence>
<gene>
    <name evidence="2" type="ORF">BXY64_1832</name>
</gene>
<dbReference type="EMBL" id="RAPQ01000008">
    <property type="protein sequence ID" value="RKE04804.1"/>
    <property type="molecule type" value="Genomic_DNA"/>
</dbReference>
<accession>A0A419XAM1</accession>
<dbReference type="InterPro" id="IPR015392">
    <property type="entry name" value="TehB/YeaR-like_dom"/>
</dbReference>
<evidence type="ECO:0000313" key="3">
    <source>
        <dbReference type="Proteomes" id="UP000284531"/>
    </source>
</evidence>
<sequence length="117" mass="13284">MNYQNEELPKGAIKVGSTPSMTEETVKPAILKSHLAPKGKIGLLVVEEGHCQYVWEDEEGPALDADPEHPIVIFPERYHHVVLTGPVKFRVEFYTILDKVIEVKHPEEKKRPGQDFL</sequence>
<comment type="caution">
    <text evidence="2">The sequence shown here is derived from an EMBL/GenBank/DDBJ whole genome shotgun (WGS) entry which is preliminary data.</text>
</comment>
<organism evidence="2 3">
    <name type="scientific">Marinifilum flexuosum</name>
    <dbReference type="NCBI Taxonomy" id="1117708"/>
    <lineage>
        <taxon>Bacteria</taxon>
        <taxon>Pseudomonadati</taxon>
        <taxon>Bacteroidota</taxon>
        <taxon>Bacteroidia</taxon>
        <taxon>Marinilabiliales</taxon>
        <taxon>Marinifilaceae</taxon>
    </lineage>
</organism>
<dbReference type="Pfam" id="PF09313">
    <property type="entry name" value="TehB-like"/>
    <property type="match status" value="1"/>
</dbReference>
<feature type="domain" description="TehB/YeaR-like" evidence="1">
    <location>
        <begin position="17"/>
        <end position="91"/>
    </location>
</feature>
<dbReference type="AlphaFoldDB" id="A0A419XAM1"/>
<keyword evidence="3" id="KW-1185">Reference proteome</keyword>
<evidence type="ECO:0000259" key="1">
    <source>
        <dbReference type="Pfam" id="PF09313"/>
    </source>
</evidence>
<dbReference type="RefSeq" id="WP_120239545.1">
    <property type="nucleotide sequence ID" value="NZ_RAPQ01000008.1"/>
</dbReference>
<reference evidence="2 3" key="1">
    <citation type="submission" date="2018-09" db="EMBL/GenBank/DDBJ databases">
        <title>Genomic Encyclopedia of Archaeal and Bacterial Type Strains, Phase II (KMG-II): from individual species to whole genera.</title>
        <authorList>
            <person name="Goeker M."/>
        </authorList>
    </citation>
    <scope>NUCLEOTIDE SEQUENCE [LARGE SCALE GENOMIC DNA]</scope>
    <source>
        <strain evidence="2 3">DSM 21950</strain>
    </source>
</reference>
<proteinExistence type="predicted"/>